<sequence>MPKQVSVVSPNKNTDKEEFVINQLGKQQVSPPLSSKIRQELTDVLYKYRNEFSSDNEPLGAIRGHEVDITLSIHKSYPPVLRRPDYPESLRTREALEKHMQQLMKKGLLRKVEHN</sequence>
<dbReference type="EMBL" id="AVOT02028653">
    <property type="protein sequence ID" value="MBW0521204.1"/>
    <property type="molecule type" value="Genomic_DNA"/>
</dbReference>
<comment type="caution">
    <text evidence="1">The sequence shown here is derived from an EMBL/GenBank/DDBJ whole genome shotgun (WGS) entry which is preliminary data.</text>
</comment>
<name>A0A9Q3EH57_9BASI</name>
<evidence type="ECO:0000313" key="1">
    <source>
        <dbReference type="EMBL" id="MBW0521204.1"/>
    </source>
</evidence>
<proteinExistence type="predicted"/>
<accession>A0A9Q3EH57</accession>
<keyword evidence="2" id="KW-1185">Reference proteome</keyword>
<organism evidence="1 2">
    <name type="scientific">Austropuccinia psidii MF-1</name>
    <dbReference type="NCBI Taxonomy" id="1389203"/>
    <lineage>
        <taxon>Eukaryota</taxon>
        <taxon>Fungi</taxon>
        <taxon>Dikarya</taxon>
        <taxon>Basidiomycota</taxon>
        <taxon>Pucciniomycotina</taxon>
        <taxon>Pucciniomycetes</taxon>
        <taxon>Pucciniales</taxon>
        <taxon>Sphaerophragmiaceae</taxon>
        <taxon>Austropuccinia</taxon>
    </lineage>
</organism>
<gene>
    <name evidence="1" type="ORF">O181_060919</name>
</gene>
<dbReference type="Proteomes" id="UP000765509">
    <property type="component" value="Unassembled WGS sequence"/>
</dbReference>
<dbReference type="AlphaFoldDB" id="A0A9Q3EH57"/>
<evidence type="ECO:0000313" key="2">
    <source>
        <dbReference type="Proteomes" id="UP000765509"/>
    </source>
</evidence>
<protein>
    <submittedName>
        <fullName evidence="1">Uncharacterized protein</fullName>
    </submittedName>
</protein>
<dbReference type="OrthoDB" id="6776860at2759"/>
<reference evidence="1" key="1">
    <citation type="submission" date="2021-03" db="EMBL/GenBank/DDBJ databases">
        <title>Draft genome sequence of rust myrtle Austropuccinia psidii MF-1, a brazilian biotype.</title>
        <authorList>
            <person name="Quecine M.C."/>
            <person name="Pachon D.M.R."/>
            <person name="Bonatelli M.L."/>
            <person name="Correr F.H."/>
            <person name="Franceschini L.M."/>
            <person name="Leite T.F."/>
            <person name="Margarido G.R.A."/>
            <person name="Almeida C.A."/>
            <person name="Ferrarezi J.A."/>
            <person name="Labate C.A."/>
        </authorList>
    </citation>
    <scope>NUCLEOTIDE SEQUENCE</scope>
    <source>
        <strain evidence="1">MF-1</strain>
    </source>
</reference>